<dbReference type="InterPro" id="IPR006143">
    <property type="entry name" value="RND_pump_MFP"/>
</dbReference>
<dbReference type="Gene3D" id="2.40.30.170">
    <property type="match status" value="1"/>
</dbReference>
<comment type="caution">
    <text evidence="3">The sequence shown here is derived from an EMBL/GenBank/DDBJ whole genome shotgun (WGS) entry which is preliminary data.</text>
</comment>
<dbReference type="SUPFAM" id="SSF111369">
    <property type="entry name" value="HlyD-like secretion proteins"/>
    <property type="match status" value="1"/>
</dbReference>
<dbReference type="Gene3D" id="2.40.420.20">
    <property type="match status" value="1"/>
</dbReference>
<comment type="similarity">
    <text evidence="1">Belongs to the membrane fusion protein (MFP) (TC 8.A.1) family.</text>
</comment>
<organism evidence="3 4">
    <name type="scientific">Sessilibacter corallicola</name>
    <dbReference type="NCBI Taxonomy" id="2904075"/>
    <lineage>
        <taxon>Bacteria</taxon>
        <taxon>Pseudomonadati</taxon>
        <taxon>Pseudomonadota</taxon>
        <taxon>Gammaproteobacteria</taxon>
        <taxon>Cellvibrionales</taxon>
        <taxon>Cellvibrionaceae</taxon>
        <taxon>Sessilibacter</taxon>
    </lineage>
</organism>
<dbReference type="EMBL" id="BAABWN010000002">
    <property type="protein sequence ID" value="GAA6167070.1"/>
    <property type="molecule type" value="Genomic_DNA"/>
</dbReference>
<keyword evidence="4" id="KW-1185">Reference proteome</keyword>
<dbReference type="Proteomes" id="UP001465153">
    <property type="component" value="Unassembled WGS sequence"/>
</dbReference>
<dbReference type="PANTHER" id="PTHR30469">
    <property type="entry name" value="MULTIDRUG RESISTANCE PROTEIN MDTA"/>
    <property type="match status" value="1"/>
</dbReference>
<dbReference type="RefSeq" id="WP_353301805.1">
    <property type="nucleotide sequence ID" value="NZ_BAABWN010000002.1"/>
</dbReference>
<evidence type="ECO:0000259" key="2">
    <source>
        <dbReference type="Pfam" id="PF25990"/>
    </source>
</evidence>
<dbReference type="Pfam" id="PF25990">
    <property type="entry name" value="Beta-barrel_YknX"/>
    <property type="match status" value="1"/>
</dbReference>
<reference evidence="3 4" key="1">
    <citation type="submission" date="2024-04" db="EMBL/GenBank/DDBJ databases">
        <title>Draft genome sequence of Sessilibacter corallicola NBRC 116591.</title>
        <authorList>
            <person name="Miyakawa T."/>
            <person name="Kusuya Y."/>
            <person name="Miura T."/>
        </authorList>
    </citation>
    <scope>NUCLEOTIDE SEQUENCE [LARGE SCALE GENOMIC DNA]</scope>
    <source>
        <strain evidence="3 4">KU-00831-HH</strain>
    </source>
</reference>
<dbReference type="NCBIfam" id="TIGR01730">
    <property type="entry name" value="RND_mfp"/>
    <property type="match status" value="1"/>
</dbReference>
<dbReference type="Gene3D" id="2.40.50.100">
    <property type="match status" value="1"/>
</dbReference>
<gene>
    <name evidence="3" type="ORF">NBRC116591_08800</name>
</gene>
<accession>A0ABQ0A656</accession>
<proteinExistence type="inferred from homology"/>
<dbReference type="PANTHER" id="PTHR30469:SF15">
    <property type="entry name" value="HLYD FAMILY OF SECRETION PROTEINS"/>
    <property type="match status" value="1"/>
</dbReference>
<protein>
    <submittedName>
        <fullName evidence="3">Efflux RND transporter periplasmic adaptor subunit</fullName>
    </submittedName>
</protein>
<evidence type="ECO:0000313" key="4">
    <source>
        <dbReference type="Proteomes" id="UP001465153"/>
    </source>
</evidence>
<dbReference type="InterPro" id="IPR058636">
    <property type="entry name" value="Beta-barrel_YknX"/>
</dbReference>
<evidence type="ECO:0000256" key="1">
    <source>
        <dbReference type="ARBA" id="ARBA00009477"/>
    </source>
</evidence>
<sequence length="379" mass="41640">MSKFKILLSVCVVLVVGLFVWQPWSEKSVGVWQVTAELGPVESTVTNTRAGTIKACRRSKLSMPAGGVVSRLEVTEGQYVEQGELLLELWNKDNAALIAQAQSSLNMRESEKTRICLQADLKQREAKRQSQLLAKKLTSIEEADNARTTAQIEQTACTTAELQVQIARSNLDLHTANFELTQLRAPFAGVVAEIEGEIGEYVTPSPPGILTPAAVDLIDLSCLYVSAPIDEIDAASVRVGQKATITLDAYRNRELPGTVSRIAPYVLDLEKQARTVAVEVQIDELPQEVKLLVGYSADISVILARKENQLRLPTETISLDQKVWRINADHRLEQVSIVTGLSNWSFTEVVEGLNVGDQIVRNPDADNIKDGQLVSINND</sequence>
<feature type="domain" description="YknX-like beta-barrel" evidence="2">
    <location>
        <begin position="224"/>
        <end position="285"/>
    </location>
</feature>
<name>A0ABQ0A656_9GAMM</name>
<evidence type="ECO:0000313" key="3">
    <source>
        <dbReference type="EMBL" id="GAA6167070.1"/>
    </source>
</evidence>